<evidence type="ECO:0000313" key="1">
    <source>
        <dbReference type="EMBL" id="KAK9738765.1"/>
    </source>
</evidence>
<sequence length="109" mass="11912">MARTLLVGRTVMSEHIIIITVRHPAPCEMWCTASVIAFCAHPPGIPGTRDRIRRVDDDRPYPSARVDVCVLRAEMAGIGGSLNGRTSMQAGVCRNITRAVHGRGWFSPS</sequence>
<gene>
    <name evidence="1" type="ORF">QE152_g9605</name>
</gene>
<reference evidence="1 2" key="1">
    <citation type="journal article" date="2024" name="BMC Genomics">
        <title>De novo assembly and annotation of Popillia japonica's genome with initial clues to its potential as an invasive pest.</title>
        <authorList>
            <person name="Cucini C."/>
            <person name="Boschi S."/>
            <person name="Funari R."/>
            <person name="Cardaioli E."/>
            <person name="Iannotti N."/>
            <person name="Marturano G."/>
            <person name="Paoli F."/>
            <person name="Bruttini M."/>
            <person name="Carapelli A."/>
            <person name="Frati F."/>
            <person name="Nardi F."/>
        </authorList>
    </citation>
    <scope>NUCLEOTIDE SEQUENCE [LARGE SCALE GENOMIC DNA]</scope>
    <source>
        <strain evidence="1">DMR45628</strain>
    </source>
</reference>
<keyword evidence="2" id="KW-1185">Reference proteome</keyword>
<name>A0AAW1LXU7_POPJA</name>
<evidence type="ECO:0000313" key="2">
    <source>
        <dbReference type="Proteomes" id="UP001458880"/>
    </source>
</evidence>
<comment type="caution">
    <text evidence="1">The sequence shown here is derived from an EMBL/GenBank/DDBJ whole genome shotgun (WGS) entry which is preliminary data.</text>
</comment>
<dbReference type="AlphaFoldDB" id="A0AAW1LXU7"/>
<dbReference type="EMBL" id="JASPKY010000083">
    <property type="protein sequence ID" value="KAK9738765.1"/>
    <property type="molecule type" value="Genomic_DNA"/>
</dbReference>
<proteinExistence type="predicted"/>
<dbReference type="Proteomes" id="UP001458880">
    <property type="component" value="Unassembled WGS sequence"/>
</dbReference>
<protein>
    <submittedName>
        <fullName evidence="1">Uncharacterized protein</fullName>
    </submittedName>
</protein>
<organism evidence="1 2">
    <name type="scientific">Popillia japonica</name>
    <name type="common">Japanese beetle</name>
    <dbReference type="NCBI Taxonomy" id="7064"/>
    <lineage>
        <taxon>Eukaryota</taxon>
        <taxon>Metazoa</taxon>
        <taxon>Ecdysozoa</taxon>
        <taxon>Arthropoda</taxon>
        <taxon>Hexapoda</taxon>
        <taxon>Insecta</taxon>
        <taxon>Pterygota</taxon>
        <taxon>Neoptera</taxon>
        <taxon>Endopterygota</taxon>
        <taxon>Coleoptera</taxon>
        <taxon>Polyphaga</taxon>
        <taxon>Scarabaeiformia</taxon>
        <taxon>Scarabaeidae</taxon>
        <taxon>Rutelinae</taxon>
        <taxon>Popillia</taxon>
    </lineage>
</organism>
<accession>A0AAW1LXU7</accession>